<protein>
    <submittedName>
        <fullName evidence="4">Glycosyltransferase Family 34 protein</fullName>
    </submittedName>
</protein>
<dbReference type="Proteomes" id="UP000246991">
    <property type="component" value="Unassembled WGS sequence"/>
</dbReference>
<dbReference type="AlphaFoldDB" id="A0A317ST65"/>
<dbReference type="EMBL" id="PYWC01000021">
    <property type="protein sequence ID" value="PWW77568.1"/>
    <property type="molecule type" value="Genomic_DNA"/>
</dbReference>
<dbReference type="InterPro" id="IPR008630">
    <property type="entry name" value="Glyco_trans_34"/>
</dbReference>
<dbReference type="Gene3D" id="3.90.550.10">
    <property type="entry name" value="Spore Coat Polysaccharide Biosynthesis Protein SpsA, Chain A"/>
    <property type="match status" value="1"/>
</dbReference>
<comment type="caution">
    <text evidence="4">The sequence shown here is derived from an EMBL/GenBank/DDBJ whole genome shotgun (WGS) entry which is preliminary data.</text>
</comment>
<keyword evidence="5" id="KW-1185">Reference proteome</keyword>
<keyword evidence="2" id="KW-0328">Glycosyltransferase</keyword>
<dbReference type="PANTHER" id="PTHR31306">
    <property type="entry name" value="ALPHA-1,6-MANNOSYLTRANSFERASE MNN11-RELATED"/>
    <property type="match status" value="1"/>
</dbReference>
<dbReference type="Pfam" id="PF05637">
    <property type="entry name" value="Glyco_transf_34"/>
    <property type="match status" value="1"/>
</dbReference>
<accession>A0A317ST65</accession>
<reference evidence="4 5" key="1">
    <citation type="submission" date="2018-03" db="EMBL/GenBank/DDBJ databases">
        <title>Genomes of Pezizomycetes fungi and the evolution of truffles.</title>
        <authorList>
            <person name="Murat C."/>
            <person name="Payen T."/>
            <person name="Noel B."/>
            <person name="Kuo A."/>
            <person name="Martin F.M."/>
        </authorList>
    </citation>
    <scope>NUCLEOTIDE SEQUENCE [LARGE SCALE GENOMIC DNA]</scope>
    <source>
        <strain evidence="4">091103-1</strain>
    </source>
</reference>
<evidence type="ECO:0000256" key="3">
    <source>
        <dbReference type="ARBA" id="ARBA00022679"/>
    </source>
</evidence>
<dbReference type="PANTHER" id="PTHR31306:SF10">
    <property type="entry name" value="ALPHA-1,6-MANNOSYLTRANSFERASE MNN11-RELATED"/>
    <property type="match status" value="1"/>
</dbReference>
<organism evidence="4 5">
    <name type="scientific">Tuber magnatum</name>
    <name type="common">white Piedmont truffle</name>
    <dbReference type="NCBI Taxonomy" id="42249"/>
    <lineage>
        <taxon>Eukaryota</taxon>
        <taxon>Fungi</taxon>
        <taxon>Dikarya</taxon>
        <taxon>Ascomycota</taxon>
        <taxon>Pezizomycotina</taxon>
        <taxon>Pezizomycetes</taxon>
        <taxon>Pezizales</taxon>
        <taxon>Tuberaceae</taxon>
        <taxon>Tuber</taxon>
    </lineage>
</organism>
<dbReference type="OrthoDB" id="205108at2759"/>
<sequence>MHFALPGRNHRSSPFPPGSVPRAYFCRRRPLYAVVFLAILLLIAFARNSGDGKPAGAPDTVMILLADRIGHSTSYINKVIDNRKEYAEVHGYGLFVANVTDYPIGEVPNGWACIPAIRHAMKEYKYSTYFWFLDQDAVIMNPSLSLEQHILAPERLGSIMRRGVPVVPSSSIIETYKHVPPERVQFVITQDAGGLQPGSMILKAGPWAHYLLDAWFDPIFRYYGFQKAEQHALEHIVQWHPTVLTKLALVPQKIMNSYPNVPGLGGIYEDGDLLVRLRGCAEGTGRSCEKEFQKYLEKRTPLK</sequence>
<dbReference type="InterPro" id="IPR029044">
    <property type="entry name" value="Nucleotide-diphossugar_trans"/>
</dbReference>
<dbReference type="GO" id="GO:0000136">
    <property type="term" value="C:mannan polymerase complex"/>
    <property type="evidence" value="ECO:0007669"/>
    <property type="project" value="TreeGrafter"/>
</dbReference>
<evidence type="ECO:0000313" key="4">
    <source>
        <dbReference type="EMBL" id="PWW77568.1"/>
    </source>
</evidence>
<dbReference type="FunFam" id="3.90.550.10:FF:000149">
    <property type="entry name" value="Alpha-1,6-mannosyltransferase subunit"/>
    <property type="match status" value="1"/>
</dbReference>
<evidence type="ECO:0000256" key="2">
    <source>
        <dbReference type="ARBA" id="ARBA00022676"/>
    </source>
</evidence>
<dbReference type="GO" id="GO:0000009">
    <property type="term" value="F:alpha-1,6-mannosyltransferase activity"/>
    <property type="evidence" value="ECO:0007669"/>
    <property type="project" value="TreeGrafter"/>
</dbReference>
<evidence type="ECO:0000313" key="5">
    <source>
        <dbReference type="Proteomes" id="UP000246991"/>
    </source>
</evidence>
<name>A0A317ST65_9PEZI</name>
<dbReference type="GO" id="GO:0006487">
    <property type="term" value="P:protein N-linked glycosylation"/>
    <property type="evidence" value="ECO:0007669"/>
    <property type="project" value="TreeGrafter"/>
</dbReference>
<keyword evidence="3 4" id="KW-0808">Transferase</keyword>
<proteinExistence type="inferred from homology"/>
<gene>
    <name evidence="4" type="ORF">C7212DRAFT_362741</name>
</gene>
<comment type="similarity">
    <text evidence="1">Belongs to the glycosyltransferase 34 family.</text>
</comment>
<evidence type="ECO:0000256" key="1">
    <source>
        <dbReference type="ARBA" id="ARBA00005664"/>
    </source>
</evidence>
<dbReference type="STRING" id="42249.A0A317ST65"/>